<protein>
    <submittedName>
        <fullName evidence="2">Methyltransferase domain-containing protein</fullName>
    </submittedName>
</protein>
<evidence type="ECO:0000313" key="2">
    <source>
        <dbReference type="EMBL" id="MCM1991851.1"/>
    </source>
</evidence>
<dbReference type="Gene3D" id="3.40.50.150">
    <property type="entry name" value="Vaccinia Virus protein VP39"/>
    <property type="match status" value="1"/>
</dbReference>
<dbReference type="Pfam" id="PF13847">
    <property type="entry name" value="Methyltransf_31"/>
    <property type="match status" value="1"/>
</dbReference>
<dbReference type="PANTHER" id="PTHR43861">
    <property type="entry name" value="TRANS-ACONITATE 2-METHYLTRANSFERASE-RELATED"/>
    <property type="match status" value="1"/>
</dbReference>
<dbReference type="SUPFAM" id="SSF53335">
    <property type="entry name" value="S-adenosyl-L-methionine-dependent methyltransferases"/>
    <property type="match status" value="1"/>
</dbReference>
<dbReference type="Proteomes" id="UP001056429">
    <property type="component" value="Unassembled WGS sequence"/>
</dbReference>
<comment type="caution">
    <text evidence="2">The sequence shown here is derived from an EMBL/GenBank/DDBJ whole genome shotgun (WGS) entry which is preliminary data.</text>
</comment>
<feature type="domain" description="Methyltransferase" evidence="1">
    <location>
        <begin position="60"/>
        <end position="212"/>
    </location>
</feature>
<dbReference type="RefSeq" id="WP_250860987.1">
    <property type="nucleotide sequence ID" value="NZ_JAGSOJ010000004.1"/>
</dbReference>
<dbReference type="CDD" id="cd02440">
    <property type="entry name" value="AdoMet_MTases"/>
    <property type="match status" value="1"/>
</dbReference>
<dbReference type="EMBL" id="JAGSOJ010000004">
    <property type="protein sequence ID" value="MCM1991851.1"/>
    <property type="molecule type" value="Genomic_DNA"/>
</dbReference>
<organism evidence="2 3">
    <name type="scientific">Oceanirhabdus seepicola</name>
    <dbReference type="NCBI Taxonomy" id="2828781"/>
    <lineage>
        <taxon>Bacteria</taxon>
        <taxon>Bacillati</taxon>
        <taxon>Bacillota</taxon>
        <taxon>Clostridia</taxon>
        <taxon>Eubacteriales</taxon>
        <taxon>Clostridiaceae</taxon>
        <taxon>Oceanirhabdus</taxon>
    </lineage>
</organism>
<dbReference type="GO" id="GO:0008168">
    <property type="term" value="F:methyltransferase activity"/>
    <property type="evidence" value="ECO:0007669"/>
    <property type="project" value="UniProtKB-KW"/>
</dbReference>
<keyword evidence="2" id="KW-0489">Methyltransferase</keyword>
<dbReference type="GO" id="GO:0032259">
    <property type="term" value="P:methylation"/>
    <property type="evidence" value="ECO:0007669"/>
    <property type="project" value="UniProtKB-KW"/>
</dbReference>
<dbReference type="InterPro" id="IPR025714">
    <property type="entry name" value="Methyltranfer_dom"/>
</dbReference>
<proteinExistence type="predicted"/>
<dbReference type="InterPro" id="IPR029063">
    <property type="entry name" value="SAM-dependent_MTases_sf"/>
</dbReference>
<gene>
    <name evidence="2" type="ORF">KDK92_19095</name>
</gene>
<dbReference type="PANTHER" id="PTHR43861:SF1">
    <property type="entry name" value="TRANS-ACONITATE 2-METHYLTRANSFERASE"/>
    <property type="match status" value="1"/>
</dbReference>
<accession>A0A9J6P5J3</accession>
<reference evidence="2" key="2">
    <citation type="submission" date="2021-04" db="EMBL/GenBank/DDBJ databases">
        <authorList>
            <person name="Dong X."/>
        </authorList>
    </citation>
    <scope>NUCLEOTIDE SEQUENCE</scope>
    <source>
        <strain evidence="2">ZWT</strain>
    </source>
</reference>
<reference evidence="2" key="1">
    <citation type="journal article" date="2021" name="mSystems">
        <title>Bacteria and Archaea Synergistically Convert Glycine Betaine to Biogenic Methane in the Formosa Cold Seep of the South China Sea.</title>
        <authorList>
            <person name="Li L."/>
            <person name="Zhang W."/>
            <person name="Zhang S."/>
            <person name="Song L."/>
            <person name="Sun Q."/>
            <person name="Zhang H."/>
            <person name="Xiang H."/>
            <person name="Dong X."/>
        </authorList>
    </citation>
    <scope>NUCLEOTIDE SEQUENCE</scope>
    <source>
        <strain evidence="2">ZWT</strain>
    </source>
</reference>
<name>A0A9J6P5J3_9CLOT</name>
<evidence type="ECO:0000313" key="3">
    <source>
        <dbReference type="Proteomes" id="UP001056429"/>
    </source>
</evidence>
<keyword evidence="2" id="KW-0808">Transferase</keyword>
<sequence length="296" mass="34264">MKLFNYISLYAKFIACMVKKDTVTNEEYGKSYDEVASTYEKWVGIMGKHVKPLIKTEFFSKEARVIDLACGTGFISRELLSQGYEGELIGIDISEMMIKKCHEMKSDRVNFIQEDAIKYLEDMSHKGEHVDGIYLGWALPYLEQKRLIEVAYKVLKPGGYFITISNCKGTLVGVEKTILEVMMNNIHMVSKPMEAKVRLPKDEKHLGRWFKKRGFKSIHIGEGEEWVCYKSPEKLYQWLRDTGVLAGVDKVFYDVREAEDLLIEEFRKSHKTSRGFEVNHKFVYGIFRKEGGISCE</sequence>
<evidence type="ECO:0000259" key="1">
    <source>
        <dbReference type="Pfam" id="PF13847"/>
    </source>
</evidence>
<keyword evidence="3" id="KW-1185">Reference proteome</keyword>
<dbReference type="AlphaFoldDB" id="A0A9J6P5J3"/>